<name>A0A645FGR4_9ZZZZ</name>
<reference evidence="1" key="1">
    <citation type="submission" date="2019-08" db="EMBL/GenBank/DDBJ databases">
        <authorList>
            <person name="Kucharzyk K."/>
            <person name="Murdoch R.W."/>
            <person name="Higgins S."/>
            <person name="Loffler F."/>
        </authorList>
    </citation>
    <scope>NUCLEOTIDE SEQUENCE</scope>
</reference>
<gene>
    <name evidence="1" type="ORF">SDC9_160927</name>
</gene>
<proteinExistence type="predicted"/>
<sequence length="262" mass="29245">MKKKRLRLATDTAFQELPGRLFIGEGDHSGQLFSFEIFEGSAAAGGDVAHLVRETGLVHRRDAVAAADDRDAAVGFDFGDCLADAESAVREFRHFEAAHRSVPDHGLRLADRFGVEFGGLRADVERHPAGRNVVADDLGVGFGVELVRRDVVDREQKVDLQFLRLCDHLVRVVELVEFAEGVADVVTLRLEERVGHAAADDQRVDFGQQVLDYGEFIGDLRAAEDGDERTDRFLHRTAEVGDLFFHQESGDRRFQEFRDDRG</sequence>
<protein>
    <submittedName>
        <fullName evidence="1">Uncharacterized protein</fullName>
    </submittedName>
</protein>
<evidence type="ECO:0000313" key="1">
    <source>
        <dbReference type="EMBL" id="MPN13605.1"/>
    </source>
</evidence>
<comment type="caution">
    <text evidence="1">The sequence shown here is derived from an EMBL/GenBank/DDBJ whole genome shotgun (WGS) entry which is preliminary data.</text>
</comment>
<dbReference type="EMBL" id="VSSQ01060121">
    <property type="protein sequence ID" value="MPN13605.1"/>
    <property type="molecule type" value="Genomic_DNA"/>
</dbReference>
<organism evidence="1">
    <name type="scientific">bioreactor metagenome</name>
    <dbReference type="NCBI Taxonomy" id="1076179"/>
    <lineage>
        <taxon>unclassified sequences</taxon>
        <taxon>metagenomes</taxon>
        <taxon>ecological metagenomes</taxon>
    </lineage>
</organism>
<accession>A0A645FGR4</accession>
<dbReference type="AlphaFoldDB" id="A0A645FGR4"/>